<comment type="cofactor">
    <cofactor evidence="1">
        <name>(R)-lipoate</name>
        <dbReference type="ChEBI" id="CHEBI:83088"/>
    </cofactor>
</comment>
<dbReference type="Gene3D" id="2.40.50.100">
    <property type="match status" value="1"/>
</dbReference>
<dbReference type="Gene3D" id="4.10.320.10">
    <property type="entry name" value="E3-binding domain"/>
    <property type="match status" value="2"/>
</dbReference>
<dbReference type="SUPFAM" id="SSF47005">
    <property type="entry name" value="Peripheral subunit-binding domain of 2-oxo acid dehydrogenase complex"/>
    <property type="match status" value="2"/>
</dbReference>
<evidence type="ECO:0000313" key="8">
    <source>
        <dbReference type="EMBL" id="TFD31029.1"/>
    </source>
</evidence>
<dbReference type="InterPro" id="IPR036625">
    <property type="entry name" value="E3-bd_dom_sf"/>
</dbReference>
<evidence type="ECO:0000313" key="9">
    <source>
        <dbReference type="Proteomes" id="UP000297472"/>
    </source>
</evidence>
<keyword evidence="4" id="KW-0012">Acyltransferase</keyword>
<dbReference type="PANTHER" id="PTHR43178:SF5">
    <property type="entry name" value="LIPOAMIDE ACYLTRANSFERASE COMPONENT OF BRANCHED-CHAIN ALPHA-KETO ACID DEHYDROGENASE COMPLEX, MITOCHONDRIAL"/>
    <property type="match status" value="1"/>
</dbReference>
<dbReference type="GO" id="GO:0016407">
    <property type="term" value="F:acetyltransferase activity"/>
    <property type="evidence" value="ECO:0007669"/>
    <property type="project" value="TreeGrafter"/>
</dbReference>
<evidence type="ECO:0000256" key="3">
    <source>
        <dbReference type="ARBA" id="ARBA00022679"/>
    </source>
</evidence>
<dbReference type="InterPro" id="IPR050743">
    <property type="entry name" value="2-oxoacid_DH_E2_comp"/>
</dbReference>
<sequence>MGEFRMPALGADMEQGRVVEWLVKPGDYVHRGDMIAVVDTEKADIDVESFEEGVIAELLVEVGTTVPVGAALARITQTPATGAEPTAAAPGTAPSAPRAEPPPVMAPVEAPVEAPAAPASGFVSPPVRQLAHRLGVDTDTVRGTGKRGAVTRADVEHAAARKPSAEPAPAAAAAAEPEQSRPPGRRVRSSPRARSVAESLGIELAGVPGTGAGGAVTEADVRRFAAAAAAAPLT</sequence>
<dbReference type="SUPFAM" id="SSF51230">
    <property type="entry name" value="Single hybrid motif"/>
    <property type="match status" value="1"/>
</dbReference>
<comment type="caution">
    <text evidence="8">The sequence shown here is derived from an EMBL/GenBank/DDBJ whole genome shotgun (WGS) entry which is preliminary data.</text>
</comment>
<keyword evidence="3" id="KW-0808">Transferase</keyword>
<dbReference type="InterPro" id="IPR004167">
    <property type="entry name" value="PSBD"/>
</dbReference>
<dbReference type="PANTHER" id="PTHR43178">
    <property type="entry name" value="DIHYDROLIPOAMIDE ACETYLTRANSFERASE COMPONENT OF PYRUVATE DEHYDROGENASE COMPLEX"/>
    <property type="match status" value="1"/>
</dbReference>
<dbReference type="OrthoDB" id="9805770at2"/>
<dbReference type="GO" id="GO:0031405">
    <property type="term" value="F:lipoic acid binding"/>
    <property type="evidence" value="ECO:0007669"/>
    <property type="project" value="TreeGrafter"/>
</dbReference>
<protein>
    <submittedName>
        <fullName evidence="8">Biotin/lipoyl-binding protein</fullName>
    </submittedName>
</protein>
<dbReference type="Proteomes" id="UP000297472">
    <property type="component" value="Unassembled WGS sequence"/>
</dbReference>
<dbReference type="Pfam" id="PF00364">
    <property type="entry name" value="Biotin_lipoyl"/>
    <property type="match status" value="1"/>
</dbReference>
<evidence type="ECO:0000256" key="5">
    <source>
        <dbReference type="SAM" id="MobiDB-lite"/>
    </source>
</evidence>
<gene>
    <name evidence="8" type="ORF">E3T49_07120</name>
</gene>
<dbReference type="EMBL" id="SOHA01000018">
    <property type="protein sequence ID" value="TFD31029.1"/>
    <property type="molecule type" value="Genomic_DNA"/>
</dbReference>
<dbReference type="PROSITE" id="PS50968">
    <property type="entry name" value="BIOTINYL_LIPOYL"/>
    <property type="match status" value="1"/>
</dbReference>
<feature type="region of interest" description="Disordered" evidence="5">
    <location>
        <begin position="134"/>
        <end position="196"/>
    </location>
</feature>
<feature type="region of interest" description="Disordered" evidence="5">
    <location>
        <begin position="79"/>
        <end position="106"/>
    </location>
</feature>
<name>A0A4Y8JUZ6_9MICO</name>
<dbReference type="PROSITE" id="PS51826">
    <property type="entry name" value="PSBD"/>
    <property type="match status" value="2"/>
</dbReference>
<reference evidence="8 9" key="1">
    <citation type="submission" date="2019-03" db="EMBL/GenBank/DDBJ databases">
        <title>Genomics of glacier-inhabiting Cryobacterium strains.</title>
        <authorList>
            <person name="Liu Q."/>
            <person name="Xin Y.-H."/>
        </authorList>
    </citation>
    <scope>NUCLEOTIDE SEQUENCE [LARGE SCALE GENOMIC DNA]</scope>
    <source>
        <strain evidence="8 9">TMT1-51</strain>
    </source>
</reference>
<evidence type="ECO:0000256" key="2">
    <source>
        <dbReference type="ARBA" id="ARBA00007317"/>
    </source>
</evidence>
<keyword evidence="9" id="KW-1185">Reference proteome</keyword>
<dbReference type="InterPro" id="IPR011053">
    <property type="entry name" value="Single_hybrid_motif"/>
</dbReference>
<dbReference type="GO" id="GO:0005737">
    <property type="term" value="C:cytoplasm"/>
    <property type="evidence" value="ECO:0007669"/>
    <property type="project" value="TreeGrafter"/>
</dbReference>
<evidence type="ECO:0000259" key="6">
    <source>
        <dbReference type="PROSITE" id="PS50968"/>
    </source>
</evidence>
<dbReference type="Pfam" id="PF02817">
    <property type="entry name" value="E3_binding"/>
    <property type="match status" value="2"/>
</dbReference>
<comment type="similarity">
    <text evidence="2">Belongs to the 2-oxoacid dehydrogenase family.</text>
</comment>
<feature type="domain" description="Peripheral subunit-binding (PSBD)" evidence="7">
    <location>
        <begin position="188"/>
        <end position="225"/>
    </location>
</feature>
<feature type="compositionally biased region" description="Low complexity" evidence="5">
    <location>
        <begin position="161"/>
        <end position="177"/>
    </location>
</feature>
<dbReference type="AlphaFoldDB" id="A0A4Y8JUZ6"/>
<organism evidence="8 9">
    <name type="scientific">Cryobacterium cryoconiti</name>
    <dbReference type="NCBI Taxonomy" id="1259239"/>
    <lineage>
        <taxon>Bacteria</taxon>
        <taxon>Bacillati</taxon>
        <taxon>Actinomycetota</taxon>
        <taxon>Actinomycetes</taxon>
        <taxon>Micrococcales</taxon>
        <taxon>Microbacteriaceae</taxon>
        <taxon>Cryobacterium</taxon>
    </lineage>
</organism>
<evidence type="ECO:0000259" key="7">
    <source>
        <dbReference type="PROSITE" id="PS51826"/>
    </source>
</evidence>
<evidence type="ECO:0000256" key="4">
    <source>
        <dbReference type="ARBA" id="ARBA00023315"/>
    </source>
</evidence>
<feature type="non-terminal residue" evidence="8">
    <location>
        <position position="234"/>
    </location>
</feature>
<dbReference type="InterPro" id="IPR000089">
    <property type="entry name" value="Biotin_lipoyl"/>
</dbReference>
<feature type="domain" description="Peripheral subunit-binding (PSBD)" evidence="7">
    <location>
        <begin position="122"/>
        <end position="159"/>
    </location>
</feature>
<evidence type="ECO:0000256" key="1">
    <source>
        <dbReference type="ARBA" id="ARBA00001938"/>
    </source>
</evidence>
<feature type="domain" description="Lipoyl-binding" evidence="6">
    <location>
        <begin position="1"/>
        <end position="76"/>
    </location>
</feature>
<feature type="compositionally biased region" description="Low complexity" evidence="5">
    <location>
        <begin position="79"/>
        <end position="98"/>
    </location>
</feature>
<proteinExistence type="inferred from homology"/>
<dbReference type="RefSeq" id="WP_134424274.1">
    <property type="nucleotide sequence ID" value="NZ_SOHA01000018.1"/>
</dbReference>
<dbReference type="CDD" id="cd06849">
    <property type="entry name" value="lipoyl_domain"/>
    <property type="match status" value="1"/>
</dbReference>
<accession>A0A4Y8JUZ6</accession>